<dbReference type="Proteomes" id="UP001332243">
    <property type="component" value="Unassembled WGS sequence"/>
</dbReference>
<name>A0ABU7RTM0_9ACTN</name>
<sequence>MNRHSSTATRPTTAKSPLSTAAITVAFVFLAIGVLGFIPDVTSDFEDLGMAARRSEAHLFGIFRVSMLHNLIHLVTGVVGLALARTATGARVFLVGAGAFYLVLWVYGLAIDQGSAANFIPVNTADNWLHFGLGVVMIGLSLLTGRRRDRS</sequence>
<protein>
    <submittedName>
        <fullName evidence="2">DUF4383 domain-containing protein</fullName>
    </submittedName>
</protein>
<feature type="transmembrane region" description="Helical" evidence="1">
    <location>
        <begin position="21"/>
        <end position="39"/>
    </location>
</feature>
<keyword evidence="1" id="KW-1133">Transmembrane helix</keyword>
<keyword evidence="1" id="KW-0472">Membrane</keyword>
<dbReference type="RefSeq" id="WP_331214956.1">
    <property type="nucleotide sequence ID" value="NZ_JAZGQK010000012.1"/>
</dbReference>
<evidence type="ECO:0000313" key="3">
    <source>
        <dbReference type="Proteomes" id="UP001332243"/>
    </source>
</evidence>
<keyword evidence="1" id="KW-0812">Transmembrane</keyword>
<comment type="caution">
    <text evidence="2">The sequence shown here is derived from an EMBL/GenBank/DDBJ whole genome shotgun (WGS) entry which is preliminary data.</text>
</comment>
<reference evidence="2 3" key="1">
    <citation type="submission" date="2024-01" db="EMBL/GenBank/DDBJ databases">
        <title>Genome insights into Plantactinospora sonchi sp. nov.</title>
        <authorList>
            <person name="Wang L."/>
        </authorList>
    </citation>
    <scope>NUCLEOTIDE SEQUENCE [LARGE SCALE GENOMIC DNA]</scope>
    <source>
        <strain evidence="2 3">NEAU-QY2</strain>
    </source>
</reference>
<gene>
    <name evidence="2" type="ORF">V1633_15215</name>
</gene>
<feature type="transmembrane region" description="Helical" evidence="1">
    <location>
        <begin position="59"/>
        <end position="83"/>
    </location>
</feature>
<feature type="transmembrane region" description="Helical" evidence="1">
    <location>
        <begin position="128"/>
        <end position="145"/>
    </location>
</feature>
<evidence type="ECO:0000313" key="2">
    <source>
        <dbReference type="EMBL" id="MEE6259837.1"/>
    </source>
</evidence>
<dbReference type="EMBL" id="JAZGQK010000012">
    <property type="protein sequence ID" value="MEE6259837.1"/>
    <property type="molecule type" value="Genomic_DNA"/>
</dbReference>
<dbReference type="Pfam" id="PF14325">
    <property type="entry name" value="DUF4383"/>
    <property type="match status" value="1"/>
</dbReference>
<accession>A0ABU7RTM0</accession>
<feature type="transmembrane region" description="Helical" evidence="1">
    <location>
        <begin position="90"/>
        <end position="108"/>
    </location>
</feature>
<evidence type="ECO:0000256" key="1">
    <source>
        <dbReference type="SAM" id="Phobius"/>
    </source>
</evidence>
<proteinExistence type="predicted"/>
<keyword evidence="3" id="KW-1185">Reference proteome</keyword>
<organism evidence="2 3">
    <name type="scientific">Plantactinospora sonchi</name>
    <dbReference type="NCBI Taxonomy" id="1544735"/>
    <lineage>
        <taxon>Bacteria</taxon>
        <taxon>Bacillati</taxon>
        <taxon>Actinomycetota</taxon>
        <taxon>Actinomycetes</taxon>
        <taxon>Micromonosporales</taxon>
        <taxon>Micromonosporaceae</taxon>
        <taxon>Plantactinospora</taxon>
    </lineage>
</organism>